<evidence type="ECO:0000313" key="1">
    <source>
        <dbReference type="EMBL" id="USQ75447.1"/>
    </source>
</evidence>
<protein>
    <submittedName>
        <fullName evidence="1">Uncharacterized protein</fullName>
    </submittedName>
</protein>
<organism evidence="1 2">
    <name type="scientific">Ornithinimicrobium cryptoxanthini</name>
    <dbReference type="NCBI Taxonomy" id="2934161"/>
    <lineage>
        <taxon>Bacteria</taxon>
        <taxon>Bacillati</taxon>
        <taxon>Actinomycetota</taxon>
        <taxon>Actinomycetes</taxon>
        <taxon>Micrococcales</taxon>
        <taxon>Ornithinimicrobiaceae</taxon>
        <taxon>Ornithinimicrobium</taxon>
    </lineage>
</organism>
<accession>A0ABY4YH28</accession>
<dbReference type="EMBL" id="CP099490">
    <property type="protein sequence ID" value="USQ75447.1"/>
    <property type="molecule type" value="Genomic_DNA"/>
</dbReference>
<evidence type="ECO:0000313" key="2">
    <source>
        <dbReference type="Proteomes" id="UP001056535"/>
    </source>
</evidence>
<dbReference type="Proteomes" id="UP001056535">
    <property type="component" value="Chromosome"/>
</dbReference>
<dbReference type="RefSeq" id="WP_252619851.1">
    <property type="nucleotide sequence ID" value="NZ_CP099490.1"/>
</dbReference>
<name>A0ABY4YH28_9MICO</name>
<gene>
    <name evidence="1" type="ORF">NF557_12570</name>
</gene>
<proteinExistence type="predicted"/>
<keyword evidence="2" id="KW-1185">Reference proteome</keyword>
<reference evidence="1" key="1">
    <citation type="submission" date="2022-06" db="EMBL/GenBank/DDBJ databases">
        <title>Ornithinimicrobium JY.X270.</title>
        <authorList>
            <person name="Huang Y."/>
        </authorList>
    </citation>
    <scope>NUCLEOTIDE SEQUENCE</scope>
    <source>
        <strain evidence="1">JY.X270</strain>
    </source>
</reference>
<sequence>MDAIVHSVHRDAQQRQGTVVAEGHWAVRSTGRAKHQAACPDDVLFPRCGRPPHGWVDDDPAPQPHEVAILREAAQLEP</sequence>